<dbReference type="RefSeq" id="WP_260194109.1">
    <property type="nucleotide sequence ID" value="NZ_JAFFZE010000017.1"/>
</dbReference>
<feature type="transmembrane region" description="Helical" evidence="1">
    <location>
        <begin position="269"/>
        <end position="291"/>
    </location>
</feature>
<evidence type="ECO:0000256" key="1">
    <source>
        <dbReference type="SAM" id="Phobius"/>
    </source>
</evidence>
<feature type="transmembrane region" description="Helical" evidence="1">
    <location>
        <begin position="112"/>
        <end position="133"/>
    </location>
</feature>
<feature type="transmembrane region" description="Helical" evidence="1">
    <location>
        <begin position="185"/>
        <end position="206"/>
    </location>
</feature>
<accession>A0ABT2JEJ7</accession>
<proteinExistence type="predicted"/>
<comment type="caution">
    <text evidence="2">The sequence shown here is derived from an EMBL/GenBank/DDBJ whole genome shotgun (WGS) entry which is preliminary data.</text>
</comment>
<keyword evidence="3" id="KW-1185">Reference proteome</keyword>
<keyword evidence="1" id="KW-0472">Membrane</keyword>
<evidence type="ECO:0000313" key="2">
    <source>
        <dbReference type="EMBL" id="MCT2586313.1"/>
    </source>
</evidence>
<feature type="transmembrane region" description="Helical" evidence="1">
    <location>
        <begin position="153"/>
        <end position="178"/>
    </location>
</feature>
<reference evidence="2 3" key="1">
    <citation type="submission" date="2021-02" db="EMBL/GenBank/DDBJ databases">
        <title>Actinophytocola xerophila sp. nov., isolated from soil of cotton cropping field.</title>
        <authorList>
            <person name="Huang R."/>
            <person name="Chen X."/>
            <person name="Ge X."/>
            <person name="Liu W."/>
        </authorList>
    </citation>
    <scope>NUCLEOTIDE SEQUENCE [LARGE SCALE GENOMIC DNA]</scope>
    <source>
        <strain evidence="2 3">S1-96</strain>
    </source>
</reference>
<keyword evidence="1" id="KW-1133">Transmembrane helix</keyword>
<gene>
    <name evidence="2" type="ORF">JT362_24645</name>
</gene>
<feature type="transmembrane region" description="Helical" evidence="1">
    <location>
        <begin position="73"/>
        <end position="91"/>
    </location>
</feature>
<dbReference type="EMBL" id="JAFFZE010000017">
    <property type="protein sequence ID" value="MCT2586313.1"/>
    <property type="molecule type" value="Genomic_DNA"/>
</dbReference>
<protein>
    <submittedName>
        <fullName evidence="2">ABC transporter permease subunit</fullName>
    </submittedName>
</protein>
<name>A0ABT2JEJ7_9PSEU</name>
<sequence>MGRLIKAEFLKILTTKLWWALAIPAVLLALAWAWGVSAFVTDIADDVADSDLLDAANIQVTDMSWSVLALTRAMNIATLFPMVFGALALASELSRKTITTTFLTAASRGSVLGAKAITYVAWGAIYGLVVAGAASLGTVLGSNSDYLPEGGDWFLVLVAGVIACVLWTLLGMGVGALLGSPVGTLVILLIYAGFVGPVSELILFGVTEGSHLTGWLPNGSANGLTGATASEVLFGQVQDIVGNNAVLAQADVEDFDMAVRFAAGAPGAYSLWVSGLIFLGWTMLFFVTGLFRNRSRDIT</sequence>
<dbReference type="Proteomes" id="UP001156441">
    <property type="component" value="Unassembled WGS sequence"/>
</dbReference>
<keyword evidence="1" id="KW-0812">Transmembrane</keyword>
<evidence type="ECO:0000313" key="3">
    <source>
        <dbReference type="Proteomes" id="UP001156441"/>
    </source>
</evidence>
<organism evidence="2 3">
    <name type="scientific">Actinophytocola gossypii</name>
    <dbReference type="NCBI Taxonomy" id="2812003"/>
    <lineage>
        <taxon>Bacteria</taxon>
        <taxon>Bacillati</taxon>
        <taxon>Actinomycetota</taxon>
        <taxon>Actinomycetes</taxon>
        <taxon>Pseudonocardiales</taxon>
        <taxon>Pseudonocardiaceae</taxon>
    </lineage>
</organism>